<dbReference type="GO" id="GO:0003677">
    <property type="term" value="F:DNA binding"/>
    <property type="evidence" value="ECO:0007669"/>
    <property type="project" value="UniProtKB-KW"/>
</dbReference>
<reference evidence="5 6" key="1">
    <citation type="submission" date="2016-03" db="EMBL/GenBank/DDBJ databases">
        <title>Genome sequence of Variovorax paradoxus KB5.</title>
        <authorList>
            <person name="Jeong H."/>
            <person name="Hong C.E."/>
            <person name="Jo S.H."/>
            <person name="Park J.M."/>
        </authorList>
    </citation>
    <scope>NUCLEOTIDE SEQUENCE [LARGE SCALE GENOMIC DNA]</scope>
    <source>
        <strain evidence="5 6">KB5</strain>
    </source>
</reference>
<protein>
    <submittedName>
        <fullName evidence="5">MarR family transcriptional regulator</fullName>
    </submittedName>
</protein>
<dbReference type="SMART" id="SM00347">
    <property type="entry name" value="HTH_MARR"/>
    <property type="match status" value="1"/>
</dbReference>
<name>A0AA91DHU3_VARPD</name>
<evidence type="ECO:0000256" key="2">
    <source>
        <dbReference type="ARBA" id="ARBA00023125"/>
    </source>
</evidence>
<dbReference type="PROSITE" id="PS01117">
    <property type="entry name" value="HTH_MARR_1"/>
    <property type="match status" value="1"/>
</dbReference>
<dbReference type="Gene3D" id="1.10.10.10">
    <property type="entry name" value="Winged helix-like DNA-binding domain superfamily/Winged helix DNA-binding domain"/>
    <property type="match status" value="1"/>
</dbReference>
<sequence>MRLGTSLAVLQRGYRAAADKAVAHVGVSQTLAYPIVMLGRMNGEVRQGVLAEALGIEGPSLVRSVDQLVEAGLVERREDPADRRAKTLHLTEAGKAVCEPIEAALALMRVSLFDGVPDEDVAACLRVFSVLEERMGVRAVQSLPPQQQQPSQEGRR</sequence>
<evidence type="ECO:0000313" key="6">
    <source>
        <dbReference type="Proteomes" id="UP000077852"/>
    </source>
</evidence>
<accession>A0AA91DHU3</accession>
<dbReference type="PANTHER" id="PTHR42756">
    <property type="entry name" value="TRANSCRIPTIONAL REGULATOR, MARR"/>
    <property type="match status" value="1"/>
</dbReference>
<dbReference type="InterPro" id="IPR036388">
    <property type="entry name" value="WH-like_DNA-bd_sf"/>
</dbReference>
<evidence type="ECO:0000259" key="4">
    <source>
        <dbReference type="PROSITE" id="PS50995"/>
    </source>
</evidence>
<dbReference type="InterPro" id="IPR036390">
    <property type="entry name" value="WH_DNA-bd_sf"/>
</dbReference>
<comment type="caution">
    <text evidence="5">The sequence shown here is derived from an EMBL/GenBank/DDBJ whole genome shotgun (WGS) entry which is preliminary data.</text>
</comment>
<evidence type="ECO:0000313" key="5">
    <source>
        <dbReference type="EMBL" id="OAK56828.1"/>
    </source>
</evidence>
<dbReference type="PRINTS" id="PR00598">
    <property type="entry name" value="HTHMARR"/>
</dbReference>
<keyword evidence="1" id="KW-0805">Transcription regulation</keyword>
<dbReference type="PROSITE" id="PS50995">
    <property type="entry name" value="HTH_MARR_2"/>
    <property type="match status" value="1"/>
</dbReference>
<dbReference type="SUPFAM" id="SSF46785">
    <property type="entry name" value="Winged helix' DNA-binding domain"/>
    <property type="match status" value="1"/>
</dbReference>
<dbReference type="EMBL" id="LVHG01000096">
    <property type="protein sequence ID" value="OAK56828.1"/>
    <property type="molecule type" value="Genomic_DNA"/>
</dbReference>
<organism evidence="5 6">
    <name type="scientific">Variovorax paradoxus</name>
    <dbReference type="NCBI Taxonomy" id="34073"/>
    <lineage>
        <taxon>Bacteria</taxon>
        <taxon>Pseudomonadati</taxon>
        <taxon>Pseudomonadota</taxon>
        <taxon>Betaproteobacteria</taxon>
        <taxon>Burkholderiales</taxon>
        <taxon>Comamonadaceae</taxon>
        <taxon>Variovorax</taxon>
    </lineage>
</organism>
<dbReference type="Pfam" id="PF12802">
    <property type="entry name" value="MarR_2"/>
    <property type="match status" value="1"/>
</dbReference>
<dbReference type="PANTHER" id="PTHR42756:SF1">
    <property type="entry name" value="TRANSCRIPTIONAL REPRESSOR OF EMRAB OPERON"/>
    <property type="match status" value="1"/>
</dbReference>
<gene>
    <name evidence="5" type="ORF">A3K87_30715</name>
</gene>
<dbReference type="InterPro" id="IPR000835">
    <property type="entry name" value="HTH_MarR-typ"/>
</dbReference>
<dbReference type="GO" id="GO:0003700">
    <property type="term" value="F:DNA-binding transcription factor activity"/>
    <property type="evidence" value="ECO:0007669"/>
    <property type="project" value="InterPro"/>
</dbReference>
<dbReference type="Proteomes" id="UP000077852">
    <property type="component" value="Unassembled WGS sequence"/>
</dbReference>
<keyword evidence="2" id="KW-0238">DNA-binding</keyword>
<evidence type="ECO:0000256" key="1">
    <source>
        <dbReference type="ARBA" id="ARBA00023015"/>
    </source>
</evidence>
<dbReference type="RefSeq" id="WP_081271388.1">
    <property type="nucleotide sequence ID" value="NZ_LVHG01000096.1"/>
</dbReference>
<dbReference type="InterPro" id="IPR023187">
    <property type="entry name" value="Tscrpt_reg_MarR-type_CS"/>
</dbReference>
<keyword evidence="3" id="KW-0804">Transcription</keyword>
<dbReference type="AlphaFoldDB" id="A0AA91DHU3"/>
<evidence type="ECO:0000256" key="3">
    <source>
        <dbReference type="ARBA" id="ARBA00023163"/>
    </source>
</evidence>
<feature type="domain" description="HTH marR-type" evidence="4">
    <location>
        <begin position="1"/>
        <end position="133"/>
    </location>
</feature>
<proteinExistence type="predicted"/>